<evidence type="ECO:0000256" key="10">
    <source>
        <dbReference type="PIRSR" id="PIRSR000862-1"/>
    </source>
</evidence>
<accession>A0A9P1IUF9</accession>
<feature type="signal peptide" evidence="11">
    <location>
        <begin position="1"/>
        <end position="19"/>
    </location>
</feature>
<dbReference type="FunFam" id="3.40.50.1820:FF:000021">
    <property type="entry name" value="Lipase"/>
    <property type="match status" value="1"/>
</dbReference>
<dbReference type="InterPro" id="IPR006693">
    <property type="entry name" value="AB_hydrolase_lipase"/>
</dbReference>
<dbReference type="GO" id="GO:0043202">
    <property type="term" value="C:lysosomal lumen"/>
    <property type="evidence" value="ECO:0007669"/>
    <property type="project" value="UniProtKB-SubCell"/>
</dbReference>
<reference evidence="13" key="1">
    <citation type="submission" date="2022-11" db="EMBL/GenBank/DDBJ databases">
        <authorList>
            <person name="Kikuchi T."/>
        </authorList>
    </citation>
    <scope>NUCLEOTIDE SEQUENCE</scope>
    <source>
        <strain evidence="13">PS1010</strain>
    </source>
</reference>
<dbReference type="PANTHER" id="PTHR11005">
    <property type="entry name" value="LYSOSOMAL ACID LIPASE-RELATED"/>
    <property type="match status" value="1"/>
</dbReference>
<evidence type="ECO:0000256" key="6">
    <source>
        <dbReference type="ARBA" id="ARBA00023098"/>
    </source>
</evidence>
<keyword evidence="6" id="KW-0443">Lipid metabolism</keyword>
<gene>
    <name evidence="13" type="ORF">CAMP_LOCUS14995</name>
</gene>
<dbReference type="InterPro" id="IPR029058">
    <property type="entry name" value="AB_hydrolase_fold"/>
</dbReference>
<dbReference type="GO" id="GO:0016788">
    <property type="term" value="F:hydrolase activity, acting on ester bonds"/>
    <property type="evidence" value="ECO:0007669"/>
    <property type="project" value="InterPro"/>
</dbReference>
<proteinExistence type="inferred from homology"/>
<name>A0A9P1IUF9_9PELO</name>
<evidence type="ECO:0000256" key="9">
    <source>
        <dbReference type="PIRNR" id="PIRNR000862"/>
    </source>
</evidence>
<dbReference type="PIRSF" id="PIRSF000862">
    <property type="entry name" value="Steryl_ester_lip"/>
    <property type="match status" value="1"/>
</dbReference>
<keyword evidence="14" id="KW-1185">Reference proteome</keyword>
<dbReference type="Gene3D" id="3.40.50.1820">
    <property type="entry name" value="alpha/beta hydrolase"/>
    <property type="match status" value="1"/>
</dbReference>
<comment type="subcellular location">
    <subcellularLocation>
        <location evidence="1">Lysosome lumen</location>
    </subcellularLocation>
</comment>
<keyword evidence="3 11" id="KW-0732">Signal</keyword>
<sequence>MIGGLFGLFSILLIPYVAGKDKDPEMHMTTPQIAMRWGYPAMIYTVETEDGYILEMHRIPYGRTNVTWPNGKRPVIFMQHGLLACSSDWVMNLPDQSAAFIFADAGFDVWMGNMRGNTYSMKHKDLKPSHSAFWKWSWDEMVQYDLDAMINHVLQVTGQENLYYMGHSQGTLTMFSHLSKDTDGSFVKKVKKFFALAPVGSVKHIKGFLSFFAHYFDLEFDGWFDIFGAGEFLPNSWAIKLAAKDICGGLKIESDLCDNILFLIAGPESNQWNTTRMPIYIAHDPAATSTQNIVHWMQMVNHGGVPAYNWGTKENKKKYGQANPPEYDFTAIKKPAQIYLYWSDADWLADKEDVTNYLLTRLDPSVVVQNVHLPEYNHLDFTWGLRAPNDIYHPIVEICTKDYLGET</sequence>
<evidence type="ECO:0000256" key="5">
    <source>
        <dbReference type="ARBA" id="ARBA00022963"/>
    </source>
</evidence>
<comment type="similarity">
    <text evidence="2 9">Belongs to the AB hydrolase superfamily. Lipase family.</text>
</comment>
<evidence type="ECO:0000256" key="1">
    <source>
        <dbReference type="ARBA" id="ARBA00004227"/>
    </source>
</evidence>
<dbReference type="Proteomes" id="UP001152747">
    <property type="component" value="Unassembled WGS sequence"/>
</dbReference>
<evidence type="ECO:0000256" key="3">
    <source>
        <dbReference type="ARBA" id="ARBA00022729"/>
    </source>
</evidence>
<feature type="active site" description="Nucleophile" evidence="10">
    <location>
        <position position="168"/>
    </location>
</feature>
<feature type="domain" description="Partial AB-hydrolase lipase" evidence="12">
    <location>
        <begin position="31"/>
        <end position="93"/>
    </location>
</feature>
<evidence type="ECO:0000256" key="11">
    <source>
        <dbReference type="SAM" id="SignalP"/>
    </source>
</evidence>
<dbReference type="EMBL" id="CANHGI010000005">
    <property type="protein sequence ID" value="CAI5452358.1"/>
    <property type="molecule type" value="Genomic_DNA"/>
</dbReference>
<keyword evidence="4 9" id="KW-0378">Hydrolase</keyword>
<evidence type="ECO:0000256" key="7">
    <source>
        <dbReference type="ARBA" id="ARBA00023180"/>
    </source>
</evidence>
<evidence type="ECO:0000256" key="4">
    <source>
        <dbReference type="ARBA" id="ARBA00022801"/>
    </source>
</evidence>
<dbReference type="SUPFAM" id="SSF53474">
    <property type="entry name" value="alpha/beta-Hydrolases"/>
    <property type="match status" value="1"/>
</dbReference>
<evidence type="ECO:0000313" key="13">
    <source>
        <dbReference type="EMBL" id="CAI5452358.1"/>
    </source>
</evidence>
<evidence type="ECO:0000256" key="2">
    <source>
        <dbReference type="ARBA" id="ARBA00010701"/>
    </source>
</evidence>
<evidence type="ECO:0000313" key="14">
    <source>
        <dbReference type="Proteomes" id="UP001152747"/>
    </source>
</evidence>
<feature type="active site" description="Charge relay system" evidence="10">
    <location>
        <position position="346"/>
    </location>
</feature>
<dbReference type="AlphaFoldDB" id="A0A9P1IUF9"/>
<dbReference type="OrthoDB" id="9974421at2759"/>
<keyword evidence="8" id="KW-0458">Lysosome</keyword>
<keyword evidence="5 9" id="KW-0442">Lipid degradation</keyword>
<feature type="active site" description="Charge relay system" evidence="10">
    <location>
        <position position="378"/>
    </location>
</feature>
<protein>
    <recommendedName>
        <fullName evidence="9">Lipase</fullName>
    </recommendedName>
</protein>
<dbReference type="GO" id="GO:0016042">
    <property type="term" value="P:lipid catabolic process"/>
    <property type="evidence" value="ECO:0007669"/>
    <property type="project" value="UniProtKB-KW"/>
</dbReference>
<dbReference type="InterPro" id="IPR025483">
    <property type="entry name" value="Lipase_euk"/>
</dbReference>
<keyword evidence="7" id="KW-0325">Glycoprotein</keyword>
<evidence type="ECO:0000256" key="8">
    <source>
        <dbReference type="ARBA" id="ARBA00023228"/>
    </source>
</evidence>
<evidence type="ECO:0000259" key="12">
    <source>
        <dbReference type="Pfam" id="PF04083"/>
    </source>
</evidence>
<organism evidence="13 14">
    <name type="scientific">Caenorhabditis angaria</name>
    <dbReference type="NCBI Taxonomy" id="860376"/>
    <lineage>
        <taxon>Eukaryota</taxon>
        <taxon>Metazoa</taxon>
        <taxon>Ecdysozoa</taxon>
        <taxon>Nematoda</taxon>
        <taxon>Chromadorea</taxon>
        <taxon>Rhabditida</taxon>
        <taxon>Rhabditina</taxon>
        <taxon>Rhabditomorpha</taxon>
        <taxon>Rhabditoidea</taxon>
        <taxon>Rhabditidae</taxon>
        <taxon>Peloderinae</taxon>
        <taxon>Caenorhabditis</taxon>
    </lineage>
</organism>
<dbReference type="Pfam" id="PF04083">
    <property type="entry name" value="Abhydro_lipase"/>
    <property type="match status" value="1"/>
</dbReference>
<feature type="chain" id="PRO_5040499822" description="Lipase" evidence="11">
    <location>
        <begin position="20"/>
        <end position="407"/>
    </location>
</feature>
<comment type="caution">
    <text evidence="13">The sequence shown here is derived from an EMBL/GenBank/DDBJ whole genome shotgun (WGS) entry which is preliminary data.</text>
</comment>